<comment type="caution">
    <text evidence="1">The sequence shown here is derived from an EMBL/GenBank/DDBJ whole genome shotgun (WGS) entry which is preliminary data.</text>
</comment>
<evidence type="ECO:0000313" key="2">
    <source>
        <dbReference type="Proteomes" id="UP000034881"/>
    </source>
</evidence>
<organism evidence="1 2">
    <name type="scientific">Candidatus Daviesbacteria bacterium GW2011_GWC2_40_12</name>
    <dbReference type="NCBI Taxonomy" id="1618431"/>
    <lineage>
        <taxon>Bacteria</taxon>
        <taxon>Candidatus Daviesiibacteriota</taxon>
    </lineage>
</organism>
<gene>
    <name evidence="1" type="ORF">UT77_C0016G0022</name>
</gene>
<accession>A0A0G0QLQ3</accession>
<dbReference type="Proteomes" id="UP000034881">
    <property type="component" value="Unassembled WGS sequence"/>
</dbReference>
<evidence type="ECO:0000313" key="1">
    <source>
        <dbReference type="EMBL" id="KKR41068.1"/>
    </source>
</evidence>
<protein>
    <submittedName>
        <fullName evidence="1">Uncharacterized protein</fullName>
    </submittedName>
</protein>
<proteinExistence type="predicted"/>
<dbReference type="EMBL" id="LBYB01000016">
    <property type="protein sequence ID" value="KKR41068.1"/>
    <property type="molecule type" value="Genomic_DNA"/>
</dbReference>
<name>A0A0G0QLQ3_9BACT</name>
<dbReference type="AlphaFoldDB" id="A0A0G0QLQ3"/>
<sequence length="93" mass="9991">MPARGITVTAKNLSSNDIFTAKTGINGAYTLEVKQASASALYSVRPATPGAEQIKWIPEEIRKVISKDVTGFDFVGTSITSKTSQTLNKTSRK</sequence>
<reference evidence="1 2" key="1">
    <citation type="journal article" date="2015" name="Nature">
        <title>rRNA introns, odd ribosomes, and small enigmatic genomes across a large radiation of phyla.</title>
        <authorList>
            <person name="Brown C.T."/>
            <person name="Hug L.A."/>
            <person name="Thomas B.C."/>
            <person name="Sharon I."/>
            <person name="Castelle C.J."/>
            <person name="Singh A."/>
            <person name="Wilkins M.J."/>
            <person name="Williams K.H."/>
            <person name="Banfield J.F."/>
        </authorList>
    </citation>
    <scope>NUCLEOTIDE SEQUENCE [LARGE SCALE GENOMIC DNA]</scope>
</reference>